<dbReference type="GO" id="GO:0016787">
    <property type="term" value="F:hydrolase activity"/>
    <property type="evidence" value="ECO:0007669"/>
    <property type="project" value="UniProtKB-KW"/>
</dbReference>
<dbReference type="PRINTS" id="PR00364">
    <property type="entry name" value="DISEASERSIST"/>
</dbReference>
<name>A0AAD6VI29_9AGAR</name>
<organism evidence="2 3">
    <name type="scientific">Mycena pura</name>
    <dbReference type="NCBI Taxonomy" id="153505"/>
    <lineage>
        <taxon>Eukaryota</taxon>
        <taxon>Fungi</taxon>
        <taxon>Dikarya</taxon>
        <taxon>Basidiomycota</taxon>
        <taxon>Agaricomycotina</taxon>
        <taxon>Agaricomycetes</taxon>
        <taxon>Agaricomycetidae</taxon>
        <taxon>Agaricales</taxon>
        <taxon>Marasmiineae</taxon>
        <taxon>Mycenaceae</taxon>
        <taxon>Mycena</taxon>
    </lineage>
</organism>
<keyword evidence="3" id="KW-1185">Reference proteome</keyword>
<reference evidence="2" key="1">
    <citation type="submission" date="2023-03" db="EMBL/GenBank/DDBJ databases">
        <title>Massive genome expansion in bonnet fungi (Mycena s.s.) driven by repeated elements and novel gene families across ecological guilds.</title>
        <authorList>
            <consortium name="Lawrence Berkeley National Laboratory"/>
            <person name="Harder C.B."/>
            <person name="Miyauchi S."/>
            <person name="Viragh M."/>
            <person name="Kuo A."/>
            <person name="Thoen E."/>
            <person name="Andreopoulos B."/>
            <person name="Lu D."/>
            <person name="Skrede I."/>
            <person name="Drula E."/>
            <person name="Henrissat B."/>
            <person name="Morin E."/>
            <person name="Kohler A."/>
            <person name="Barry K."/>
            <person name="LaButti K."/>
            <person name="Morin E."/>
            <person name="Salamov A."/>
            <person name="Lipzen A."/>
            <person name="Mereny Z."/>
            <person name="Hegedus B."/>
            <person name="Baldrian P."/>
            <person name="Stursova M."/>
            <person name="Weitz H."/>
            <person name="Taylor A."/>
            <person name="Grigoriev I.V."/>
            <person name="Nagy L.G."/>
            <person name="Martin F."/>
            <person name="Kauserud H."/>
        </authorList>
    </citation>
    <scope>NUCLEOTIDE SEQUENCE</scope>
    <source>
        <strain evidence="2">9144</strain>
    </source>
</reference>
<dbReference type="EMBL" id="JARJCW010000021">
    <property type="protein sequence ID" value="KAJ7213579.1"/>
    <property type="molecule type" value="Genomic_DNA"/>
</dbReference>
<dbReference type="InterPro" id="IPR049052">
    <property type="entry name" value="nSTAND1"/>
</dbReference>
<comment type="caution">
    <text evidence="2">The sequence shown here is derived from an EMBL/GenBank/DDBJ whole genome shotgun (WGS) entry which is preliminary data.</text>
</comment>
<dbReference type="PANTHER" id="PTHR47691:SF3">
    <property type="entry name" value="HTH-TYPE TRANSCRIPTIONAL REGULATOR RV0890C-RELATED"/>
    <property type="match status" value="1"/>
</dbReference>
<dbReference type="AlphaFoldDB" id="A0AAD6VI29"/>
<protein>
    <submittedName>
        <fullName evidence="2">P-loop containing nucleoside triphosphate hydrolase protein</fullName>
    </submittedName>
</protein>
<feature type="domain" description="Novel STAND NTPase 1" evidence="1">
    <location>
        <begin position="14"/>
        <end position="153"/>
    </location>
</feature>
<evidence type="ECO:0000313" key="2">
    <source>
        <dbReference type="EMBL" id="KAJ7213579.1"/>
    </source>
</evidence>
<gene>
    <name evidence="2" type="ORF">GGX14DRAFT_619043</name>
</gene>
<dbReference type="Gene3D" id="3.40.50.300">
    <property type="entry name" value="P-loop containing nucleotide triphosphate hydrolases"/>
    <property type="match status" value="1"/>
</dbReference>
<keyword evidence="2" id="KW-0378">Hydrolase</keyword>
<feature type="non-terminal residue" evidence="2">
    <location>
        <position position="487"/>
    </location>
</feature>
<sequence length="487" mass="53971">MGTSSGSLSWLPASPKIFHGRDAELEEIVGMLLGDSPRAAILGPGGIGKTSLAVATLHDERVIAKYQNRHFVSCDSAITSKDLAAIVASNLCLEPARRLAQVVIRHLSEGPPCLLVLDNFETPWEPVDGRIQVEEFLSLLADIPHVTILITMRGAERPGKVRWTRPFLAPLTPLTYIAARQTFIAIADEIHIDSEIDALLGLTDNLPLAVNLVANVASSEGCTTALARLKAERTAALSDGCDKRSNLEISIELSLSSPRMLSSPRAQELLSLVSLLPDGISDADLLQSRLPIHDILGCRTTLVRTSLAYTDHAGRLRVLAPIREYIQSARPPSLLVVRPLCKHFHDLVQLWEAFMHRRALATDLAPRLVSNLGNMHQVLQHALDHDRLDIQITVKVIISLNFLNRLMGRGVTPLILRLPQVLDQLDDHFLHGCYITERLQAWQFYTVSSPETFIEEGIEHFRVINRPRWEGTYTDSSQSMDSYMPPP</sequence>
<evidence type="ECO:0000313" key="3">
    <source>
        <dbReference type="Proteomes" id="UP001219525"/>
    </source>
</evidence>
<dbReference type="PANTHER" id="PTHR47691">
    <property type="entry name" value="REGULATOR-RELATED"/>
    <property type="match status" value="1"/>
</dbReference>
<dbReference type="Pfam" id="PF20703">
    <property type="entry name" value="nSTAND1"/>
    <property type="match status" value="1"/>
</dbReference>
<dbReference type="SUPFAM" id="SSF52540">
    <property type="entry name" value="P-loop containing nucleoside triphosphate hydrolases"/>
    <property type="match status" value="1"/>
</dbReference>
<accession>A0AAD6VI29</accession>
<dbReference type="Proteomes" id="UP001219525">
    <property type="component" value="Unassembled WGS sequence"/>
</dbReference>
<dbReference type="InterPro" id="IPR027417">
    <property type="entry name" value="P-loop_NTPase"/>
</dbReference>
<evidence type="ECO:0000259" key="1">
    <source>
        <dbReference type="Pfam" id="PF20703"/>
    </source>
</evidence>
<proteinExistence type="predicted"/>